<protein>
    <submittedName>
        <fullName evidence="2">Transposase</fullName>
    </submittedName>
</protein>
<feature type="domain" description="Tc1-like transposase DDE" evidence="1">
    <location>
        <begin position="12"/>
        <end position="101"/>
    </location>
</feature>
<evidence type="ECO:0000313" key="2">
    <source>
        <dbReference type="EMBL" id="MBA8912442.1"/>
    </source>
</evidence>
<dbReference type="EMBL" id="JACJIB010000002">
    <property type="protein sequence ID" value="MBA8912442.1"/>
    <property type="molecule type" value="Genomic_DNA"/>
</dbReference>
<evidence type="ECO:0000259" key="1">
    <source>
        <dbReference type="Pfam" id="PF13358"/>
    </source>
</evidence>
<reference evidence="2 3" key="1">
    <citation type="submission" date="2020-08" db="EMBL/GenBank/DDBJ databases">
        <title>Genomic Encyclopedia of Type Strains, Phase IV (KMG-IV): sequencing the most valuable type-strain genomes for metagenomic binning, comparative biology and taxonomic classification.</title>
        <authorList>
            <person name="Goeker M."/>
        </authorList>
    </citation>
    <scope>NUCLEOTIDE SEQUENCE [LARGE SCALE GENOMIC DNA]</scope>
    <source>
        <strain evidence="2 3">DSM 11490</strain>
    </source>
</reference>
<dbReference type="PANTHER" id="PTHR46564:SF1">
    <property type="entry name" value="TRANSPOSASE"/>
    <property type="match status" value="1"/>
</dbReference>
<dbReference type="Proteomes" id="UP000543554">
    <property type="component" value="Unassembled WGS sequence"/>
</dbReference>
<dbReference type="Gene3D" id="3.30.420.10">
    <property type="entry name" value="Ribonuclease H-like superfamily/Ribonuclease H"/>
    <property type="match status" value="1"/>
</dbReference>
<evidence type="ECO:0000313" key="3">
    <source>
        <dbReference type="Proteomes" id="UP000543554"/>
    </source>
</evidence>
<proteinExistence type="predicted"/>
<dbReference type="GO" id="GO:0003676">
    <property type="term" value="F:nucleic acid binding"/>
    <property type="evidence" value="ECO:0007669"/>
    <property type="project" value="InterPro"/>
</dbReference>
<keyword evidence="3" id="KW-1185">Reference proteome</keyword>
<dbReference type="InterPro" id="IPR036397">
    <property type="entry name" value="RNaseH_sf"/>
</dbReference>
<dbReference type="PANTHER" id="PTHR46564">
    <property type="entry name" value="TRANSPOSASE"/>
    <property type="match status" value="1"/>
</dbReference>
<sequence length="111" mass="12021">MTSGAYTPSLENRHRHWKTNTVTAALRTSGLTATALFDGPITGARFRSYVEETLVPALGPGATVILDNLKAHNVTGVREVIETAGAKVLYLPPYSPDFNPIRGYPDRPVGR</sequence>
<name>A0AA40S1J4_9HYPH</name>
<comment type="caution">
    <text evidence="2">The sequence shown here is derived from an EMBL/GenBank/DDBJ whole genome shotgun (WGS) entry which is preliminary data.</text>
</comment>
<gene>
    <name evidence="2" type="ORF">HNR51_001510</name>
</gene>
<dbReference type="Pfam" id="PF13358">
    <property type="entry name" value="DDE_3"/>
    <property type="match status" value="1"/>
</dbReference>
<dbReference type="AlphaFoldDB" id="A0AA40S1J4"/>
<accession>A0AA40S1J4</accession>
<dbReference type="InterPro" id="IPR038717">
    <property type="entry name" value="Tc1-like_DDE_dom"/>
</dbReference>
<organism evidence="2 3">
    <name type="scientific">Methylorubrum thiocyanatum</name>
    <dbReference type="NCBI Taxonomy" id="47958"/>
    <lineage>
        <taxon>Bacteria</taxon>
        <taxon>Pseudomonadati</taxon>
        <taxon>Pseudomonadota</taxon>
        <taxon>Alphaproteobacteria</taxon>
        <taxon>Hyphomicrobiales</taxon>
        <taxon>Methylobacteriaceae</taxon>
        <taxon>Methylorubrum</taxon>
    </lineage>
</organism>